<dbReference type="EMBL" id="MLJW01001406">
    <property type="protein sequence ID" value="OIQ78399.1"/>
    <property type="molecule type" value="Genomic_DNA"/>
</dbReference>
<dbReference type="AlphaFoldDB" id="A0A1J5QEH1"/>
<dbReference type="Gene3D" id="3.10.50.40">
    <property type="match status" value="1"/>
</dbReference>
<comment type="catalytic activity">
    <reaction evidence="1">
        <text>[protein]-peptidylproline (omega=180) = [protein]-peptidylproline (omega=0)</text>
        <dbReference type="Rhea" id="RHEA:16237"/>
        <dbReference type="Rhea" id="RHEA-COMP:10747"/>
        <dbReference type="Rhea" id="RHEA-COMP:10748"/>
        <dbReference type="ChEBI" id="CHEBI:83833"/>
        <dbReference type="ChEBI" id="CHEBI:83834"/>
        <dbReference type="EC" id="5.2.1.8"/>
    </reaction>
</comment>
<dbReference type="PROSITE" id="PS51257">
    <property type="entry name" value="PROKAR_LIPOPROTEIN"/>
    <property type="match status" value="1"/>
</dbReference>
<dbReference type="PANTHER" id="PTHR45779:SF7">
    <property type="entry name" value="PEPTIDYLPROLYL ISOMERASE"/>
    <property type="match status" value="1"/>
</dbReference>
<evidence type="ECO:0000256" key="1">
    <source>
        <dbReference type="ARBA" id="ARBA00000971"/>
    </source>
</evidence>
<evidence type="ECO:0000256" key="5">
    <source>
        <dbReference type="SAM" id="MobiDB-lite"/>
    </source>
</evidence>
<comment type="caution">
    <text evidence="7">The sequence shown here is derived from an EMBL/GenBank/DDBJ whole genome shotgun (WGS) entry which is preliminary data.</text>
</comment>
<dbReference type="InterPro" id="IPR046357">
    <property type="entry name" value="PPIase_dom_sf"/>
</dbReference>
<dbReference type="InterPro" id="IPR001179">
    <property type="entry name" value="PPIase_FKBP_dom"/>
</dbReference>
<accession>A0A1J5QEH1</accession>
<sequence length="298" mass="29658">MRRPTAALVGLIAAVLVLTGCTLTSTTDHATPLPSGDAAMPEVVGSPGTDPALRFPSTPPPTALASEVLIEGHGTTVHANDLVVANYLGQVWDGPVFDSSYARGEVLAEHLRTLVPGWADGLTGRTVGSRVLLSVPPAEGYGTVGKPGTPIGGNDTIVFVVDLLGSFGTAACGDPSAKTTGVPPDGVVVSGLPGAPPSIRVADGTPEPGRTSATVLARGSGAHLTPGTALVQIAATDWAGTHPGSTWNDSGPIQVSTRDGAPYAVLSAVPVGSRVLVLVPASGSVPAVASVVDVLAQT</sequence>
<dbReference type="GO" id="GO:0005783">
    <property type="term" value="C:endoplasmic reticulum"/>
    <property type="evidence" value="ECO:0007669"/>
    <property type="project" value="TreeGrafter"/>
</dbReference>
<dbReference type="PANTHER" id="PTHR45779">
    <property type="entry name" value="PEPTIDYLPROLYL ISOMERASE"/>
    <property type="match status" value="1"/>
</dbReference>
<proteinExistence type="predicted"/>
<evidence type="ECO:0000313" key="7">
    <source>
        <dbReference type="EMBL" id="OIQ78399.1"/>
    </source>
</evidence>
<feature type="region of interest" description="Disordered" evidence="5">
    <location>
        <begin position="27"/>
        <end position="57"/>
    </location>
</feature>
<protein>
    <recommendedName>
        <fullName evidence="2">peptidylprolyl isomerase</fullName>
        <ecNumber evidence="2">5.2.1.8</ecNumber>
    </recommendedName>
</protein>
<dbReference type="Pfam" id="PF00254">
    <property type="entry name" value="FKBP_C"/>
    <property type="match status" value="1"/>
</dbReference>
<evidence type="ECO:0000256" key="4">
    <source>
        <dbReference type="ARBA" id="ARBA00023235"/>
    </source>
</evidence>
<organism evidence="7">
    <name type="scientific">mine drainage metagenome</name>
    <dbReference type="NCBI Taxonomy" id="410659"/>
    <lineage>
        <taxon>unclassified sequences</taxon>
        <taxon>metagenomes</taxon>
        <taxon>ecological metagenomes</taxon>
    </lineage>
</organism>
<reference evidence="7" key="1">
    <citation type="submission" date="2016-10" db="EMBL/GenBank/DDBJ databases">
        <title>Sequence of Gallionella enrichment culture.</title>
        <authorList>
            <person name="Poehlein A."/>
            <person name="Muehling M."/>
            <person name="Daniel R."/>
        </authorList>
    </citation>
    <scope>NUCLEOTIDE SEQUENCE</scope>
</reference>
<dbReference type="PROSITE" id="PS50059">
    <property type="entry name" value="FKBP_PPIASE"/>
    <property type="match status" value="1"/>
</dbReference>
<dbReference type="GO" id="GO:0003755">
    <property type="term" value="F:peptidyl-prolyl cis-trans isomerase activity"/>
    <property type="evidence" value="ECO:0007669"/>
    <property type="project" value="UniProtKB-KW"/>
</dbReference>
<name>A0A1J5QEH1_9ZZZZ</name>
<keyword evidence="3" id="KW-0697">Rotamase</keyword>
<gene>
    <name evidence="7" type="primary">fkpA_2</name>
    <name evidence="7" type="ORF">GALL_398930</name>
</gene>
<feature type="domain" description="PPIase FKBP-type" evidence="6">
    <location>
        <begin position="80"/>
        <end position="167"/>
    </location>
</feature>
<evidence type="ECO:0000259" key="6">
    <source>
        <dbReference type="PROSITE" id="PS50059"/>
    </source>
</evidence>
<dbReference type="EC" id="5.2.1.8" evidence="2"/>
<dbReference type="SUPFAM" id="SSF54534">
    <property type="entry name" value="FKBP-like"/>
    <property type="match status" value="1"/>
</dbReference>
<keyword evidence="4 7" id="KW-0413">Isomerase</keyword>
<evidence type="ECO:0000256" key="3">
    <source>
        <dbReference type="ARBA" id="ARBA00023110"/>
    </source>
</evidence>
<evidence type="ECO:0000256" key="2">
    <source>
        <dbReference type="ARBA" id="ARBA00013194"/>
    </source>
</evidence>
<dbReference type="InterPro" id="IPR044609">
    <property type="entry name" value="FKBP2/11"/>
</dbReference>